<evidence type="ECO:0000313" key="3">
    <source>
        <dbReference type="Proteomes" id="UP000076154"/>
    </source>
</evidence>
<reference evidence="2" key="1">
    <citation type="submission" date="2018-04" db="EMBL/GenBank/DDBJ databases">
        <title>Whole genome sequencing of Hypsizygus marmoreus.</title>
        <authorList>
            <person name="Choi I.-G."/>
            <person name="Min B."/>
            <person name="Kim J.-G."/>
            <person name="Kim S."/>
            <person name="Oh Y.-L."/>
            <person name="Kong W.-S."/>
            <person name="Park H."/>
            <person name="Jeong J."/>
            <person name="Song E.-S."/>
        </authorList>
    </citation>
    <scope>NUCLEOTIDE SEQUENCE [LARGE SCALE GENOMIC DNA]</scope>
    <source>
        <strain evidence="2">51987-8</strain>
    </source>
</reference>
<gene>
    <name evidence="2" type="ORF">Hypma_006883</name>
</gene>
<sequence length="209" mass="23185">MALRVHQPNATYLHWDHTSLAITIGASACLAQHLRAVKATPLSITRGPPTPLRTITRGKLNLAMAPPPIRYATEAQHVCPRLVNLWPALHSTLQTAGRPHPRPAGQPPPNSSVTDSTTALRPYDSSRLKSLVFPLAKLEPVPQERSGVLINCQLLLHIAWPRKLLIKKAYPSPALLATRSRMPRYWSSTCRPSLKTPFTRAWDWLGKST</sequence>
<protein>
    <submittedName>
        <fullName evidence="2">Uncharacterized protein</fullName>
    </submittedName>
</protein>
<dbReference type="PROSITE" id="PS51257">
    <property type="entry name" value="PROKAR_LIPOPROTEIN"/>
    <property type="match status" value="1"/>
</dbReference>
<dbReference type="EMBL" id="LUEZ02000040">
    <property type="protein sequence ID" value="RDB25606.1"/>
    <property type="molecule type" value="Genomic_DNA"/>
</dbReference>
<evidence type="ECO:0000256" key="1">
    <source>
        <dbReference type="SAM" id="MobiDB-lite"/>
    </source>
</evidence>
<evidence type="ECO:0000313" key="2">
    <source>
        <dbReference type="EMBL" id="RDB25606.1"/>
    </source>
</evidence>
<feature type="region of interest" description="Disordered" evidence="1">
    <location>
        <begin position="94"/>
        <end position="118"/>
    </location>
</feature>
<dbReference type="InParanoid" id="A0A369K3Z6"/>
<dbReference type="Proteomes" id="UP000076154">
    <property type="component" value="Unassembled WGS sequence"/>
</dbReference>
<dbReference type="AlphaFoldDB" id="A0A369K3Z6"/>
<keyword evidence="3" id="KW-1185">Reference proteome</keyword>
<organism evidence="2 3">
    <name type="scientific">Hypsizygus marmoreus</name>
    <name type="common">White beech mushroom</name>
    <name type="synonym">Agaricus marmoreus</name>
    <dbReference type="NCBI Taxonomy" id="39966"/>
    <lineage>
        <taxon>Eukaryota</taxon>
        <taxon>Fungi</taxon>
        <taxon>Dikarya</taxon>
        <taxon>Basidiomycota</taxon>
        <taxon>Agaricomycotina</taxon>
        <taxon>Agaricomycetes</taxon>
        <taxon>Agaricomycetidae</taxon>
        <taxon>Agaricales</taxon>
        <taxon>Tricholomatineae</taxon>
        <taxon>Lyophyllaceae</taxon>
        <taxon>Hypsizygus</taxon>
    </lineage>
</organism>
<proteinExistence type="predicted"/>
<comment type="caution">
    <text evidence="2">The sequence shown here is derived from an EMBL/GenBank/DDBJ whole genome shotgun (WGS) entry which is preliminary data.</text>
</comment>
<name>A0A369K3Z6_HYPMA</name>
<accession>A0A369K3Z6</accession>